<dbReference type="SUPFAM" id="SSF51679">
    <property type="entry name" value="Bacterial luciferase-like"/>
    <property type="match status" value="1"/>
</dbReference>
<dbReference type="PANTHER" id="PTHR30011">
    <property type="entry name" value="ALKANESULFONATE MONOOXYGENASE-RELATED"/>
    <property type="match status" value="1"/>
</dbReference>
<reference evidence="6 7" key="1">
    <citation type="submission" date="2014-06" db="EMBL/GenBank/DDBJ databases">
        <authorList>
            <person name="Ju J."/>
            <person name="Zhang J."/>
        </authorList>
    </citation>
    <scope>NUCLEOTIDE SEQUENCE [LARGE SCALE GENOMIC DNA]</scope>
    <source>
        <strain evidence="6">DmL_050</strain>
    </source>
</reference>
<keyword evidence="1" id="KW-0285">Flavoprotein</keyword>
<dbReference type="InterPro" id="IPR011251">
    <property type="entry name" value="Luciferase-like_dom"/>
</dbReference>
<keyword evidence="4" id="KW-0503">Monooxygenase</keyword>
<dbReference type="PANTHER" id="PTHR30011:SF16">
    <property type="entry name" value="C2H2 FINGER DOMAIN TRANSCRIPTION FACTOR (EUROFUNG)-RELATED"/>
    <property type="match status" value="1"/>
</dbReference>
<evidence type="ECO:0000259" key="5">
    <source>
        <dbReference type="Pfam" id="PF00296"/>
    </source>
</evidence>
<organism evidence="6 7">
    <name type="scientific">Acetobacter senegalensis</name>
    <dbReference type="NCBI Taxonomy" id="446692"/>
    <lineage>
        <taxon>Bacteria</taxon>
        <taxon>Pseudomonadati</taxon>
        <taxon>Pseudomonadota</taxon>
        <taxon>Alphaproteobacteria</taxon>
        <taxon>Acetobacterales</taxon>
        <taxon>Acetobacteraceae</taxon>
        <taxon>Acetobacter</taxon>
    </lineage>
</organism>
<protein>
    <recommendedName>
        <fullName evidence="5">Luciferase-like domain-containing protein</fullName>
    </recommendedName>
</protein>
<dbReference type="Gene3D" id="3.20.20.30">
    <property type="entry name" value="Luciferase-like domain"/>
    <property type="match status" value="1"/>
</dbReference>
<dbReference type="InterPro" id="IPR036661">
    <property type="entry name" value="Luciferase-like_sf"/>
</dbReference>
<keyword evidence="3" id="KW-0560">Oxidoreductase</keyword>
<dbReference type="AlphaFoldDB" id="A0A252EJQ9"/>
<gene>
    <name evidence="6" type="ORF">HK16_10030</name>
</gene>
<name>A0A252EJQ9_9PROT</name>
<dbReference type="EMBL" id="JOOZ01000031">
    <property type="protein sequence ID" value="OUL66444.1"/>
    <property type="molecule type" value="Genomic_DNA"/>
</dbReference>
<dbReference type="NCBIfam" id="TIGR03571">
    <property type="entry name" value="lucif_BA3436"/>
    <property type="match status" value="1"/>
</dbReference>
<feature type="domain" description="Luciferase-like" evidence="5">
    <location>
        <begin position="36"/>
        <end position="236"/>
    </location>
</feature>
<keyword evidence="2" id="KW-0288">FMN</keyword>
<dbReference type="Pfam" id="PF00296">
    <property type="entry name" value="Bac_luciferase"/>
    <property type="match status" value="1"/>
</dbReference>
<evidence type="ECO:0000313" key="6">
    <source>
        <dbReference type="EMBL" id="OUL66444.1"/>
    </source>
</evidence>
<evidence type="ECO:0000313" key="7">
    <source>
        <dbReference type="Proteomes" id="UP000195072"/>
    </source>
</evidence>
<accession>A0A252EJQ9</accession>
<evidence type="ECO:0000256" key="4">
    <source>
        <dbReference type="ARBA" id="ARBA00023033"/>
    </source>
</evidence>
<dbReference type="Proteomes" id="UP000195072">
    <property type="component" value="Unassembled WGS sequence"/>
</dbReference>
<comment type="caution">
    <text evidence="6">The sequence shown here is derived from an EMBL/GenBank/DDBJ whole genome shotgun (WGS) entry which is preliminary data.</text>
</comment>
<evidence type="ECO:0000256" key="2">
    <source>
        <dbReference type="ARBA" id="ARBA00022643"/>
    </source>
</evidence>
<evidence type="ECO:0000256" key="1">
    <source>
        <dbReference type="ARBA" id="ARBA00022630"/>
    </source>
</evidence>
<evidence type="ECO:0000256" key="3">
    <source>
        <dbReference type="ARBA" id="ARBA00023002"/>
    </source>
</evidence>
<dbReference type="GO" id="GO:0004497">
    <property type="term" value="F:monooxygenase activity"/>
    <property type="evidence" value="ECO:0007669"/>
    <property type="project" value="UniProtKB-KW"/>
</dbReference>
<dbReference type="RefSeq" id="WP_086897446.1">
    <property type="nucleotide sequence ID" value="NZ_JOOZ01000031.1"/>
</dbReference>
<proteinExistence type="predicted"/>
<sequence length="315" mass="35022">MNALDKLCRNCLTIGIELPIDNDWARSSPTEARGVADISRQGYPVKLAEEGNFAAVWQRDVPVFDPIHFGDAGSIFDPFVNYGYLSAITSRIVIGTAGVVLPLRSAIDVAKAAASADVLSGGRIVLGLASGDRKLEYPLYAVNYDERGAIYRRSFVALEKLWRSGDMESMEQGAVILPRSIQPLIPRVVIGGAQQSTSWIARHADAWFVYPGPIEHLAKKVSDWEHERQLIGRSTRGVITALHLDLDRDPDCPLQPFRFGGRMGRNTLTDYLKIMNEVKLSHVAILLRPSQRPPDEVIYELSQYVIPKFHIDVSE</sequence>
<dbReference type="InterPro" id="IPR051260">
    <property type="entry name" value="Diverse_substr_monoxygenases"/>
</dbReference>
<dbReference type="GO" id="GO:0016705">
    <property type="term" value="F:oxidoreductase activity, acting on paired donors, with incorporation or reduction of molecular oxygen"/>
    <property type="evidence" value="ECO:0007669"/>
    <property type="project" value="InterPro"/>
</dbReference>
<dbReference type="InterPro" id="IPR020020">
    <property type="entry name" value="Luciferase-type_oxidoreductase"/>
</dbReference>